<dbReference type="RefSeq" id="XP_008022494.1">
    <property type="nucleotide sequence ID" value="XM_008024303.1"/>
</dbReference>
<dbReference type="HOGENOM" id="CLU_2135085_0_0_1"/>
<gene>
    <name evidence="2" type="ORF">SETTUDRAFT_37618</name>
</gene>
<organism evidence="2 3">
    <name type="scientific">Exserohilum turcicum (strain 28A)</name>
    <name type="common">Northern leaf blight fungus</name>
    <name type="synonym">Setosphaeria turcica</name>
    <dbReference type="NCBI Taxonomy" id="671987"/>
    <lineage>
        <taxon>Eukaryota</taxon>
        <taxon>Fungi</taxon>
        <taxon>Dikarya</taxon>
        <taxon>Ascomycota</taxon>
        <taxon>Pezizomycotina</taxon>
        <taxon>Dothideomycetes</taxon>
        <taxon>Pleosporomycetidae</taxon>
        <taxon>Pleosporales</taxon>
        <taxon>Pleosporineae</taxon>
        <taxon>Pleosporaceae</taxon>
        <taxon>Exserohilum</taxon>
    </lineage>
</organism>
<evidence type="ECO:0000313" key="2">
    <source>
        <dbReference type="EMBL" id="EOA89975.1"/>
    </source>
</evidence>
<accession>R0IYZ4</accession>
<reference evidence="2 3" key="2">
    <citation type="journal article" date="2013" name="PLoS Genet.">
        <title>Comparative genome structure, secondary metabolite, and effector coding capacity across Cochliobolus pathogens.</title>
        <authorList>
            <person name="Condon B.J."/>
            <person name="Leng Y."/>
            <person name="Wu D."/>
            <person name="Bushley K.E."/>
            <person name="Ohm R.A."/>
            <person name="Otillar R."/>
            <person name="Martin J."/>
            <person name="Schackwitz W."/>
            <person name="Grimwood J."/>
            <person name="MohdZainudin N."/>
            <person name="Xue C."/>
            <person name="Wang R."/>
            <person name="Manning V.A."/>
            <person name="Dhillon B."/>
            <person name="Tu Z.J."/>
            <person name="Steffenson B.J."/>
            <person name="Salamov A."/>
            <person name="Sun H."/>
            <person name="Lowry S."/>
            <person name="LaButti K."/>
            <person name="Han J."/>
            <person name="Copeland A."/>
            <person name="Lindquist E."/>
            <person name="Barry K."/>
            <person name="Schmutz J."/>
            <person name="Baker S.E."/>
            <person name="Ciuffetti L.M."/>
            <person name="Grigoriev I.V."/>
            <person name="Zhong S."/>
            <person name="Turgeon B.G."/>
        </authorList>
    </citation>
    <scope>NUCLEOTIDE SEQUENCE [LARGE SCALE GENOMIC DNA]</scope>
    <source>
        <strain evidence="3">28A</strain>
    </source>
</reference>
<evidence type="ECO:0000256" key="1">
    <source>
        <dbReference type="SAM" id="SignalP"/>
    </source>
</evidence>
<protein>
    <submittedName>
        <fullName evidence="2">Uncharacterized protein</fullName>
    </submittedName>
</protein>
<dbReference type="GeneID" id="19404277"/>
<name>R0IYZ4_EXST2</name>
<feature type="signal peptide" evidence="1">
    <location>
        <begin position="1"/>
        <end position="18"/>
    </location>
</feature>
<dbReference type="AlphaFoldDB" id="R0IYZ4"/>
<feature type="chain" id="PRO_5004343732" evidence="1">
    <location>
        <begin position="19"/>
        <end position="113"/>
    </location>
</feature>
<dbReference type="EMBL" id="KB908504">
    <property type="protein sequence ID" value="EOA89975.1"/>
    <property type="molecule type" value="Genomic_DNA"/>
</dbReference>
<evidence type="ECO:0000313" key="3">
    <source>
        <dbReference type="Proteomes" id="UP000016935"/>
    </source>
</evidence>
<reference evidence="2 3" key="1">
    <citation type="journal article" date="2012" name="PLoS Pathog.">
        <title>Diverse lifestyles and strategies of plant pathogenesis encoded in the genomes of eighteen Dothideomycetes fungi.</title>
        <authorList>
            <person name="Ohm R.A."/>
            <person name="Feau N."/>
            <person name="Henrissat B."/>
            <person name="Schoch C.L."/>
            <person name="Horwitz B.A."/>
            <person name="Barry K.W."/>
            <person name="Condon B.J."/>
            <person name="Copeland A.C."/>
            <person name="Dhillon B."/>
            <person name="Glaser F."/>
            <person name="Hesse C.N."/>
            <person name="Kosti I."/>
            <person name="LaButti K."/>
            <person name="Lindquist E.A."/>
            <person name="Lucas S."/>
            <person name="Salamov A.A."/>
            <person name="Bradshaw R.E."/>
            <person name="Ciuffetti L."/>
            <person name="Hamelin R.C."/>
            <person name="Kema G.H.J."/>
            <person name="Lawrence C."/>
            <person name="Scott J.A."/>
            <person name="Spatafora J.W."/>
            <person name="Turgeon B.G."/>
            <person name="de Wit P.J.G.M."/>
            <person name="Zhong S."/>
            <person name="Goodwin S.B."/>
            <person name="Grigoriev I.V."/>
        </authorList>
    </citation>
    <scope>NUCLEOTIDE SEQUENCE [LARGE SCALE GENOMIC DNA]</scope>
    <source>
        <strain evidence="3">28A</strain>
    </source>
</reference>
<keyword evidence="1" id="KW-0732">Signal</keyword>
<proteinExistence type="predicted"/>
<sequence length="113" mass="11955">MQFSIFALATILSSLTLAFPFHGDVEARDNTRAKAAFCQCFNPDGASNVTATVSVCADLHGHYKLVDKISPNCYKLGISSLEQFANGCIAEQGFGALANVPPQPTPTPKPGSH</sequence>
<keyword evidence="3" id="KW-1185">Reference proteome</keyword>
<dbReference type="Proteomes" id="UP000016935">
    <property type="component" value="Unassembled WGS sequence"/>
</dbReference>